<dbReference type="OrthoDB" id="5809340at2759"/>
<gene>
    <name evidence="1" type="ORF">BXYJ_LOCUS10705</name>
</gene>
<evidence type="ECO:0000313" key="1">
    <source>
        <dbReference type="EMBL" id="CAD5229874.1"/>
    </source>
</evidence>
<dbReference type="AlphaFoldDB" id="A0A1I7S6P4"/>
<organism evidence="2 4">
    <name type="scientific">Bursaphelenchus xylophilus</name>
    <name type="common">Pinewood nematode worm</name>
    <name type="synonym">Aphelenchoides xylophilus</name>
    <dbReference type="NCBI Taxonomy" id="6326"/>
    <lineage>
        <taxon>Eukaryota</taxon>
        <taxon>Metazoa</taxon>
        <taxon>Ecdysozoa</taxon>
        <taxon>Nematoda</taxon>
        <taxon>Chromadorea</taxon>
        <taxon>Rhabditida</taxon>
        <taxon>Tylenchina</taxon>
        <taxon>Tylenchomorpha</taxon>
        <taxon>Aphelenchoidea</taxon>
        <taxon>Aphelenchoididae</taxon>
        <taxon>Bursaphelenchus</taxon>
    </lineage>
</organism>
<accession>A0A1I7S6P4</accession>
<dbReference type="EMBL" id="CAJFCV020000005">
    <property type="protein sequence ID" value="CAG9120644.1"/>
    <property type="molecule type" value="Genomic_DNA"/>
</dbReference>
<evidence type="ECO:0000313" key="4">
    <source>
        <dbReference type="WBParaSite" id="BXY_0868200.1"/>
    </source>
</evidence>
<keyword evidence="3" id="KW-1185">Reference proteome</keyword>
<dbReference type="WBParaSite" id="BXY_0868200.1">
    <property type="protein sequence ID" value="BXY_0868200.1"/>
    <property type="gene ID" value="BXY_0868200"/>
</dbReference>
<evidence type="ECO:0000313" key="2">
    <source>
        <dbReference type="Proteomes" id="UP000095284"/>
    </source>
</evidence>
<name>A0A1I7S6P4_BURXY</name>
<reference evidence="4" key="1">
    <citation type="submission" date="2016-11" db="UniProtKB">
        <authorList>
            <consortium name="WormBaseParasite"/>
        </authorList>
    </citation>
    <scope>IDENTIFICATION</scope>
</reference>
<evidence type="ECO:0000313" key="3">
    <source>
        <dbReference type="Proteomes" id="UP000659654"/>
    </source>
</evidence>
<proteinExistence type="predicted"/>
<dbReference type="EMBL" id="CAJFDI010000005">
    <property type="protein sequence ID" value="CAD5229874.1"/>
    <property type="molecule type" value="Genomic_DNA"/>
</dbReference>
<dbReference type="Proteomes" id="UP000095284">
    <property type="component" value="Unplaced"/>
</dbReference>
<sequence>MPTFGPDGRCLIKGATVTAASPRPSRYPNLERQRYNRSCDWSPPGSLHQDFSQVNKSANPIAQVGFQYRIYTSRNR</sequence>
<reference evidence="1" key="2">
    <citation type="submission" date="2020-09" db="EMBL/GenBank/DDBJ databases">
        <authorList>
            <person name="Kikuchi T."/>
        </authorList>
    </citation>
    <scope>NUCLEOTIDE SEQUENCE</scope>
    <source>
        <strain evidence="1">Ka4C1</strain>
    </source>
</reference>
<protein>
    <submittedName>
        <fullName evidence="1">(pine wood nematode) hypothetical protein</fullName>
    </submittedName>
</protein>
<dbReference type="Proteomes" id="UP000659654">
    <property type="component" value="Unassembled WGS sequence"/>
</dbReference>
<dbReference type="Proteomes" id="UP000582659">
    <property type="component" value="Unassembled WGS sequence"/>
</dbReference>